<evidence type="ECO:0000313" key="2">
    <source>
        <dbReference type="Proteomes" id="UP000811255"/>
    </source>
</evidence>
<protein>
    <recommendedName>
        <fullName evidence="3">Phage protein</fullName>
    </recommendedName>
</protein>
<dbReference type="EMBL" id="JAHFVK010000003">
    <property type="protein sequence ID" value="MBT2135786.1"/>
    <property type="molecule type" value="Genomic_DNA"/>
</dbReference>
<accession>A0ABS5W7Q4</accession>
<dbReference type="RefSeq" id="WP_214537599.1">
    <property type="nucleotide sequence ID" value="NZ_JAHFVK010000003.1"/>
</dbReference>
<keyword evidence="2" id="KW-1185">Reference proteome</keyword>
<evidence type="ECO:0008006" key="3">
    <source>
        <dbReference type="Google" id="ProtNLM"/>
    </source>
</evidence>
<comment type="caution">
    <text evidence="1">The sequence shown here is derived from an EMBL/GenBank/DDBJ whole genome shotgun (WGS) entry which is preliminary data.</text>
</comment>
<organism evidence="1 2">
    <name type="scientific">Croceibacterium selenioxidans</name>
    <dbReference type="NCBI Taxonomy" id="2838833"/>
    <lineage>
        <taxon>Bacteria</taxon>
        <taxon>Pseudomonadati</taxon>
        <taxon>Pseudomonadota</taxon>
        <taxon>Alphaproteobacteria</taxon>
        <taxon>Sphingomonadales</taxon>
        <taxon>Erythrobacteraceae</taxon>
        <taxon>Croceibacterium</taxon>
    </lineage>
</organism>
<reference evidence="1 2" key="1">
    <citation type="submission" date="2021-05" db="EMBL/GenBank/DDBJ databases">
        <title>Croceibacterium sp. LX-88 genome sequence.</title>
        <authorList>
            <person name="Luo X."/>
        </authorList>
    </citation>
    <scope>NUCLEOTIDE SEQUENCE [LARGE SCALE GENOMIC DNA]</scope>
    <source>
        <strain evidence="1 2">LX-88</strain>
    </source>
</reference>
<evidence type="ECO:0000313" key="1">
    <source>
        <dbReference type="EMBL" id="MBT2135786.1"/>
    </source>
</evidence>
<sequence>MWDGVLFETQIVIEKPFKIDDNKYSCKITFSNVPKYNASSKGIDEFNAMECALDYVGAICENSDDPEFFMNEGESMKGFDRTGGGIL</sequence>
<gene>
    <name evidence="1" type="ORF">KK137_15715</name>
</gene>
<proteinExistence type="predicted"/>
<name>A0ABS5W7Q4_9SPHN</name>
<dbReference type="Proteomes" id="UP000811255">
    <property type="component" value="Unassembled WGS sequence"/>
</dbReference>